<reference evidence="7 8" key="1">
    <citation type="submission" date="2013-09" db="EMBL/GenBank/DDBJ databases">
        <authorList>
            <person name="Zeng Z."/>
            <person name="Chen C."/>
        </authorList>
    </citation>
    <scope>NUCLEOTIDE SEQUENCE [LARGE SCALE GENOMIC DNA]</scope>
    <source>
        <strain evidence="7 8">WB 4.1-42</strain>
    </source>
</reference>
<gene>
    <name evidence="7" type="ORF">Q766_06045</name>
</gene>
<dbReference type="Pfam" id="PF03466">
    <property type="entry name" value="LysR_substrate"/>
    <property type="match status" value="1"/>
</dbReference>
<dbReference type="RefSeq" id="WP_026991891.1">
    <property type="nucleotide sequence ID" value="NZ_JRLY01000004.1"/>
</dbReference>
<keyword evidence="2" id="KW-0805">Transcription regulation</keyword>
<evidence type="ECO:0000256" key="2">
    <source>
        <dbReference type="ARBA" id="ARBA00023015"/>
    </source>
</evidence>
<name>A0A0A2MPL8_9FLAO</name>
<dbReference type="InterPro" id="IPR005119">
    <property type="entry name" value="LysR_subst-bd"/>
</dbReference>
<dbReference type="GO" id="GO:0032993">
    <property type="term" value="C:protein-DNA complex"/>
    <property type="evidence" value="ECO:0007669"/>
    <property type="project" value="TreeGrafter"/>
</dbReference>
<evidence type="ECO:0000256" key="4">
    <source>
        <dbReference type="ARBA" id="ARBA00023159"/>
    </source>
</evidence>
<dbReference type="GO" id="GO:0003677">
    <property type="term" value="F:DNA binding"/>
    <property type="evidence" value="ECO:0007669"/>
    <property type="project" value="UniProtKB-KW"/>
</dbReference>
<evidence type="ECO:0000313" key="7">
    <source>
        <dbReference type="EMBL" id="KGO93531.1"/>
    </source>
</evidence>
<protein>
    <submittedName>
        <fullName evidence="7">LysR family transcriptional regulator</fullName>
    </submittedName>
</protein>
<dbReference type="InterPro" id="IPR036388">
    <property type="entry name" value="WH-like_DNA-bd_sf"/>
</dbReference>
<dbReference type="GO" id="GO:0003700">
    <property type="term" value="F:DNA-binding transcription factor activity"/>
    <property type="evidence" value="ECO:0007669"/>
    <property type="project" value="InterPro"/>
</dbReference>
<dbReference type="EMBL" id="JRLY01000004">
    <property type="protein sequence ID" value="KGO93531.1"/>
    <property type="molecule type" value="Genomic_DNA"/>
</dbReference>
<keyword evidence="5" id="KW-0804">Transcription</keyword>
<dbReference type="Pfam" id="PF00126">
    <property type="entry name" value="HTH_1"/>
    <property type="match status" value="1"/>
</dbReference>
<dbReference type="SUPFAM" id="SSF53850">
    <property type="entry name" value="Periplasmic binding protein-like II"/>
    <property type="match status" value="1"/>
</dbReference>
<dbReference type="eggNOG" id="COG0583">
    <property type="taxonomic scope" value="Bacteria"/>
</dbReference>
<proteinExistence type="inferred from homology"/>
<keyword evidence="3" id="KW-0238">DNA-binding</keyword>
<dbReference type="Proteomes" id="UP000030111">
    <property type="component" value="Unassembled WGS sequence"/>
</dbReference>
<keyword evidence="8" id="KW-1185">Reference proteome</keyword>
<evidence type="ECO:0000256" key="3">
    <source>
        <dbReference type="ARBA" id="ARBA00023125"/>
    </source>
</evidence>
<dbReference type="PANTHER" id="PTHR30346:SF26">
    <property type="entry name" value="HYDROGEN PEROXIDE-INDUCIBLE GENES ACTIVATOR"/>
    <property type="match status" value="1"/>
</dbReference>
<comment type="similarity">
    <text evidence="1">Belongs to the LysR transcriptional regulatory family.</text>
</comment>
<dbReference type="PANTHER" id="PTHR30346">
    <property type="entry name" value="TRANSCRIPTIONAL DUAL REGULATOR HCAR-RELATED"/>
    <property type="match status" value="1"/>
</dbReference>
<dbReference type="InterPro" id="IPR000847">
    <property type="entry name" value="LysR_HTH_N"/>
</dbReference>
<organism evidence="7 8">
    <name type="scientific">Flavobacterium subsaxonicum WB 4.1-42 = DSM 21790</name>
    <dbReference type="NCBI Taxonomy" id="1121898"/>
    <lineage>
        <taxon>Bacteria</taxon>
        <taxon>Pseudomonadati</taxon>
        <taxon>Bacteroidota</taxon>
        <taxon>Flavobacteriia</taxon>
        <taxon>Flavobacteriales</taxon>
        <taxon>Flavobacteriaceae</taxon>
        <taxon>Flavobacterium</taxon>
    </lineage>
</organism>
<evidence type="ECO:0000259" key="6">
    <source>
        <dbReference type="PROSITE" id="PS50931"/>
    </source>
</evidence>
<dbReference type="Gene3D" id="3.40.190.10">
    <property type="entry name" value="Periplasmic binding protein-like II"/>
    <property type="match status" value="2"/>
</dbReference>
<sequence>MTIQQLRYIVALDHHRHFARAAEECVVTQPGLTIQLKNLEEEIGIKIFDRTKVPLKPTAAGVEIIERAKKVLREADAIRDFVVDKKNDLEGTVTLGVISTLSPYLMPLFIKAMRDVAPKMHFTIKESNTGQLMNDVETGAIDIALMATPTGNPNLKEHVVFQEPFVAYLHQSHPMAGAELYEMNPHDRPELLLLQHEYCYNAQLLDICSLPEPGTRWEQFSYDISSIETLKNLVRAGLGFAIVPQLSVLNESEGSLFKQFKEPKPVREISLVVSDHFSRKLLLEKMNETIWNCLPDTIKQNTGYKKIRWNDSPYFIKTVNALKA</sequence>
<dbReference type="FunFam" id="1.10.10.10:FF:000001">
    <property type="entry name" value="LysR family transcriptional regulator"/>
    <property type="match status" value="1"/>
</dbReference>
<dbReference type="PROSITE" id="PS50931">
    <property type="entry name" value="HTH_LYSR"/>
    <property type="match status" value="1"/>
</dbReference>
<evidence type="ECO:0000256" key="1">
    <source>
        <dbReference type="ARBA" id="ARBA00009437"/>
    </source>
</evidence>
<dbReference type="InterPro" id="IPR036390">
    <property type="entry name" value="WH_DNA-bd_sf"/>
</dbReference>
<dbReference type="PRINTS" id="PR00039">
    <property type="entry name" value="HTHLYSR"/>
</dbReference>
<dbReference type="STRING" id="1121898.GCA_000422725_00435"/>
<dbReference type="AlphaFoldDB" id="A0A0A2MPL8"/>
<evidence type="ECO:0000256" key="5">
    <source>
        <dbReference type="ARBA" id="ARBA00023163"/>
    </source>
</evidence>
<keyword evidence="4" id="KW-0010">Activator</keyword>
<comment type="caution">
    <text evidence="7">The sequence shown here is derived from an EMBL/GenBank/DDBJ whole genome shotgun (WGS) entry which is preliminary data.</text>
</comment>
<evidence type="ECO:0000313" key="8">
    <source>
        <dbReference type="Proteomes" id="UP000030111"/>
    </source>
</evidence>
<feature type="domain" description="HTH lysR-type" evidence="6">
    <location>
        <begin position="1"/>
        <end position="58"/>
    </location>
</feature>
<dbReference type="Gene3D" id="1.10.10.10">
    <property type="entry name" value="Winged helix-like DNA-binding domain superfamily/Winged helix DNA-binding domain"/>
    <property type="match status" value="1"/>
</dbReference>
<dbReference type="CDD" id="cd08411">
    <property type="entry name" value="PBP2_OxyR"/>
    <property type="match status" value="1"/>
</dbReference>
<dbReference type="OrthoDB" id="9803735at2"/>
<accession>A0A0A2MPL8</accession>
<dbReference type="SUPFAM" id="SSF46785">
    <property type="entry name" value="Winged helix' DNA-binding domain"/>
    <property type="match status" value="1"/>
</dbReference>